<keyword evidence="1" id="KW-0175">Coiled coil</keyword>
<evidence type="ECO:0000259" key="2">
    <source>
        <dbReference type="Pfam" id="PF13514"/>
    </source>
</evidence>
<proteinExistence type="predicted"/>
<evidence type="ECO:0000313" key="4">
    <source>
        <dbReference type="Proteomes" id="UP000228593"/>
    </source>
</evidence>
<evidence type="ECO:0000256" key="1">
    <source>
        <dbReference type="SAM" id="Coils"/>
    </source>
</evidence>
<gene>
    <name evidence="3" type="ORF">CR103_20295</name>
</gene>
<comment type="caution">
    <text evidence="3">The sequence shown here is derived from an EMBL/GenBank/DDBJ whole genome shotgun (WGS) entry which is preliminary data.</text>
</comment>
<feature type="coiled-coil region" evidence="1">
    <location>
        <begin position="711"/>
        <end position="738"/>
    </location>
</feature>
<feature type="domain" description="YhaN AAA" evidence="2">
    <location>
        <begin position="1"/>
        <end position="206"/>
    </location>
</feature>
<dbReference type="PANTHER" id="PTHR41259:SF1">
    <property type="entry name" value="DOUBLE-STRAND BREAK REPAIR RAD50 ATPASE, PUTATIVE-RELATED"/>
    <property type="match status" value="1"/>
</dbReference>
<dbReference type="Proteomes" id="UP000228593">
    <property type="component" value="Unassembled WGS sequence"/>
</dbReference>
<dbReference type="RefSeq" id="WP_099917743.1">
    <property type="nucleotide sequence ID" value="NZ_BMHS01000037.1"/>
</dbReference>
<name>A0A2G8SW84_9BURK</name>
<dbReference type="InterPro" id="IPR038734">
    <property type="entry name" value="YhaN_AAA"/>
</dbReference>
<keyword evidence="4" id="KW-1185">Reference proteome</keyword>
<dbReference type="SUPFAM" id="SSF52540">
    <property type="entry name" value="P-loop containing nucleoside triphosphate hydrolases"/>
    <property type="match status" value="1"/>
</dbReference>
<dbReference type="AlphaFoldDB" id="A0A2G8SW84"/>
<dbReference type="OrthoDB" id="9764467at2"/>
<evidence type="ECO:0000313" key="3">
    <source>
        <dbReference type="EMBL" id="PIL38021.1"/>
    </source>
</evidence>
<feature type="coiled-coil region" evidence="1">
    <location>
        <begin position="499"/>
        <end position="526"/>
    </location>
</feature>
<sequence>MRLDRLDLIRFGKFTGRALDFPLAERDFHVIVGPNEAGKSTVRAAILDLLYGIPKNTSHAFIHAMPELRLGGAISHAGAAFEFGRVKGNKQTLRCPADKVLADTALDAFLGATDRDFFSQMFGLNHERLVKGGDSILSASDDLGQVLFQSAAGIGNLGAVREALEAEADKLWTKRKSGERAYYIAADDLERARAALKNATVRTKDWSEAQHKLAALDCELAQARLDHLAVKARRNLLERVRRVKPQMDALAEIAAQMAAHAEAPELAASAARTLTEAQRDIAGAEAGIAHAEPSLAAATEAVAAIKVDERMRELGTEINELNESRLALRAHPANMARLQAELEAQWAVAVGVAAQLEWDASREDLLRARVPGQAVAAELERLIRSHAALQQQVTAAGRAQQAKLGELTRARAAMAALPAFEVNAGLKFALGQTQKLGDFDAVRAQRQEQVEQKEAVAHSAFEALGAWRRDEAALRAITAPSTQVVAAFTKDQLADEAEARAASAQVRSLDGQLARLELEMAQFRETHQPVSREQVRDARSERDATWARLKADGAALPAHAGDYEKLVEGADALADTRHDKVQLDSELQSKQQQQQRLGLDRCAAKADVARLADAARERAARWAGFARDCGLPELPHQSAPGWLDARERALDAAQALADVRRAAASHAALCEAGRQALARELANESADDALAVLVLRADAIVSAMTEASGQRRTLARQVDDAETALQSLSESMALAQGEFDDWRQRWTDTLALADLWPHTELAMVEGVLVWVKKIDESLAAMRKIRVEHIDMMQAEFNAQAAQARALAERVCLELADAPADEIALELMVRLGAANAAHAELTRQQEVIAAVGATLEQAIVRRDQAQASLAPLFERARVVDTIALADAIERSDQVRRLRLDAAGFDRTIRDGGDGLSVKQLRAEAETIDMAALMGELDELTGRDAQLVEALSELAVRRQGAALALGLIGGVVDAARAEGQRQEALAKMAETVERYLKVTIGARLLKWSIDQYREIKQGPMLQLAGQIFSSLTLDSFERLTVDFDSVPLKLQGRRPNGSTVDIDGLSEGTRDQLYLSLRLAALDMHLGQAHVLPFIADDLFINFDDRRSVAGLRALGELSRKTQVMFLTHNDHILPMLTEVFGKHVNIVRL</sequence>
<protein>
    <recommendedName>
        <fullName evidence="2">YhaN AAA domain-containing protein</fullName>
    </recommendedName>
</protein>
<dbReference type="EMBL" id="PDOB01000051">
    <property type="protein sequence ID" value="PIL38021.1"/>
    <property type="molecule type" value="Genomic_DNA"/>
</dbReference>
<dbReference type="PANTHER" id="PTHR41259">
    <property type="entry name" value="DOUBLE-STRAND BREAK REPAIR RAD50 ATPASE, PUTATIVE-RELATED"/>
    <property type="match status" value="1"/>
</dbReference>
<organism evidence="3 4">
    <name type="scientific">Massilia psychrophila</name>
    <dbReference type="NCBI Taxonomy" id="1603353"/>
    <lineage>
        <taxon>Bacteria</taxon>
        <taxon>Pseudomonadati</taxon>
        <taxon>Pseudomonadota</taxon>
        <taxon>Betaproteobacteria</taxon>
        <taxon>Burkholderiales</taxon>
        <taxon>Oxalobacteraceae</taxon>
        <taxon>Telluria group</taxon>
        <taxon>Massilia</taxon>
    </lineage>
</organism>
<reference evidence="3 4" key="1">
    <citation type="submission" date="2017-10" db="EMBL/GenBank/DDBJ databases">
        <title>Massilia psychrophilum sp. nov., a novel purple-pigmented bacterium isolated from Tianshan glacier, Xinjiang Municipality, China.</title>
        <authorList>
            <person name="Wang H."/>
        </authorList>
    </citation>
    <scope>NUCLEOTIDE SEQUENCE [LARGE SCALE GENOMIC DNA]</scope>
    <source>
        <strain evidence="3 4">JCM 30813</strain>
    </source>
</reference>
<accession>A0A2G8SW84</accession>
<dbReference type="InterPro" id="IPR027417">
    <property type="entry name" value="P-loop_NTPase"/>
</dbReference>
<dbReference type="Gene3D" id="3.40.50.300">
    <property type="entry name" value="P-loop containing nucleotide triphosphate hydrolases"/>
    <property type="match status" value="2"/>
</dbReference>
<dbReference type="Pfam" id="PF13514">
    <property type="entry name" value="AAA_27"/>
    <property type="match status" value="1"/>
</dbReference>